<keyword evidence="1" id="KW-0472">Membrane</keyword>
<accession>W6AXR0</accession>
<keyword evidence="1" id="KW-1133">Transmembrane helix</keyword>
<dbReference type="EMBL" id="CP006720">
    <property type="protein sequence ID" value="AHI58534.1"/>
    <property type="molecule type" value="Genomic_DNA"/>
</dbReference>
<sequence>MNFLKSVNKNYEMDYYILFDLILGFMLISFVCCFKLKERKEYIGAFDRQQLKLASKFSWWKVSGILVILFFVRVIREFLQGDFYNFLLAQQI</sequence>
<dbReference type="HOGENOM" id="CLU_2411703_0_0_14"/>
<protein>
    <submittedName>
        <fullName evidence="2">Uncharacterized protein</fullName>
    </submittedName>
</protein>
<name>W6AXR0_9MOLU</name>
<feature type="transmembrane region" description="Helical" evidence="1">
    <location>
        <begin position="57"/>
        <end position="75"/>
    </location>
</feature>
<dbReference type="RefSeq" id="WP_025317763.1">
    <property type="nucleotide sequence ID" value="NZ_CP002082.1"/>
</dbReference>
<organism evidence="2 3">
    <name type="scientific">Spiroplasma mirum ATCC 29335</name>
    <dbReference type="NCBI Taxonomy" id="838561"/>
    <lineage>
        <taxon>Bacteria</taxon>
        <taxon>Bacillati</taxon>
        <taxon>Mycoplasmatota</taxon>
        <taxon>Mollicutes</taxon>
        <taxon>Entomoplasmatales</taxon>
        <taxon>Spiroplasmataceae</taxon>
        <taxon>Spiroplasma</taxon>
    </lineage>
</organism>
<keyword evidence="3" id="KW-1185">Reference proteome</keyword>
<dbReference type="PATRIC" id="fig|838561.3.peg.1178"/>
<gene>
    <name evidence="2" type="ORF">P344_06135</name>
</gene>
<dbReference type="KEGG" id="smia:P344_06135"/>
<feature type="transmembrane region" description="Helical" evidence="1">
    <location>
        <begin position="15"/>
        <end position="36"/>
    </location>
</feature>
<evidence type="ECO:0000313" key="2">
    <source>
        <dbReference type="EMBL" id="AHI58534.1"/>
    </source>
</evidence>
<proteinExistence type="predicted"/>
<dbReference type="AlphaFoldDB" id="W6AXR0"/>
<dbReference type="Proteomes" id="UP000019260">
    <property type="component" value="Chromosome"/>
</dbReference>
<evidence type="ECO:0000313" key="3">
    <source>
        <dbReference type="Proteomes" id="UP000019260"/>
    </source>
</evidence>
<keyword evidence="1" id="KW-0812">Transmembrane</keyword>
<reference evidence="2 3" key="1">
    <citation type="submission" date="2013-09" db="EMBL/GenBank/DDBJ databases">
        <title>Complete genome sequence of Spiroplasma mirum suckling mouse cataract agent.</title>
        <authorList>
            <person name="Landry C.A."/>
            <person name="Bastian F.O."/>
            <person name="Thune R.L."/>
        </authorList>
    </citation>
    <scope>NUCLEOTIDE SEQUENCE [LARGE SCALE GENOMIC DNA]</scope>
    <source>
        <strain evidence="2 3">SMCA</strain>
    </source>
</reference>
<evidence type="ECO:0000256" key="1">
    <source>
        <dbReference type="SAM" id="Phobius"/>
    </source>
</evidence>
<dbReference type="OrthoDB" id="387641at2"/>